<comment type="caution">
    <text evidence="1">The sequence shown here is derived from an EMBL/GenBank/DDBJ whole genome shotgun (WGS) entry which is preliminary data.</text>
</comment>
<reference evidence="1" key="1">
    <citation type="submission" date="2022-07" db="EMBL/GenBank/DDBJ databases">
        <title>Genome Sequence of Lecanicillium saksenae.</title>
        <authorList>
            <person name="Buettner E."/>
        </authorList>
    </citation>
    <scope>NUCLEOTIDE SEQUENCE</scope>
    <source>
        <strain evidence="1">VT-O1</strain>
    </source>
</reference>
<evidence type="ECO:0000313" key="2">
    <source>
        <dbReference type="Proteomes" id="UP001148737"/>
    </source>
</evidence>
<keyword evidence="2" id="KW-1185">Reference proteome</keyword>
<gene>
    <name evidence="1" type="ORF">NLG97_g7979</name>
</gene>
<dbReference type="EMBL" id="JANAKD010001316">
    <property type="protein sequence ID" value="KAJ3480799.1"/>
    <property type="molecule type" value="Genomic_DNA"/>
</dbReference>
<dbReference type="Proteomes" id="UP001148737">
    <property type="component" value="Unassembled WGS sequence"/>
</dbReference>
<protein>
    <submittedName>
        <fullName evidence="1">Uncharacterized protein</fullName>
    </submittedName>
</protein>
<sequence length="439" mass="48616">MEPTSLFPDSYYAGKQVFLTGGTGMLGLALVCRLIFDTPVERVYVLVRGGPSHFWEEVDSHLLKPIATHLRASGKVKILQGDITEASCGLSDDQVRMIQRDVSVIVHAASTIALRKPLPYVLQHIIEPSMALAQLALGCAHLSKFVYVSTAYVNTFLRCHEGSVTGADALIKEDIRAIAQDGLDNPVDELHRLRSSGSTREFDDVRHLSTYTYAKHLTERLILGEFSTSGNSSKLLIFRPSVIGPAEVKPYPFYEKPGSSPSTMVAAGILASPPRPLVFSSHLNDPKESRLDEIPVDMVVNRLIVHTAAGTCGIVHAVAGPECCTSMDKALVNITALRRFWWGKPTVIWTDCHWHDPKLWSLARLVTIAGCFFKFEDSKTKQLIDQVSGLDLDHWPLFSTGESSLEHGVAARRRSLRTLIGQYLSRKYRVPSRFARVLV</sequence>
<evidence type="ECO:0000313" key="1">
    <source>
        <dbReference type="EMBL" id="KAJ3480799.1"/>
    </source>
</evidence>
<proteinExistence type="predicted"/>
<organism evidence="1 2">
    <name type="scientific">Lecanicillium saksenae</name>
    <dbReference type="NCBI Taxonomy" id="468837"/>
    <lineage>
        <taxon>Eukaryota</taxon>
        <taxon>Fungi</taxon>
        <taxon>Dikarya</taxon>
        <taxon>Ascomycota</taxon>
        <taxon>Pezizomycotina</taxon>
        <taxon>Sordariomycetes</taxon>
        <taxon>Hypocreomycetidae</taxon>
        <taxon>Hypocreales</taxon>
        <taxon>Cordycipitaceae</taxon>
        <taxon>Lecanicillium</taxon>
    </lineage>
</organism>
<accession>A0ACC1QKA0</accession>
<name>A0ACC1QKA0_9HYPO</name>